<name>A0A653I476_9BACL</name>
<protein>
    <recommendedName>
        <fullName evidence="3">methylated-DNA--[protein]-cysteine S-methyltransferase</fullName>
        <ecNumber evidence="3">2.1.1.63</ecNumber>
    </recommendedName>
</protein>
<dbReference type="SUPFAM" id="SSF46767">
    <property type="entry name" value="Methylated DNA-protein cysteine methyltransferase, C-terminal domain"/>
    <property type="match status" value="1"/>
</dbReference>
<evidence type="ECO:0000256" key="1">
    <source>
        <dbReference type="ARBA" id="ARBA00001286"/>
    </source>
</evidence>
<dbReference type="InterPro" id="IPR036217">
    <property type="entry name" value="MethylDNA_cys_MeTrfase_DNAb"/>
</dbReference>
<reference evidence="10 11" key="1">
    <citation type="submission" date="2019-10" db="EMBL/GenBank/DDBJ databases">
        <authorList>
            <person name="Karimi E."/>
        </authorList>
    </citation>
    <scope>NUCLEOTIDE SEQUENCE [LARGE SCALE GENOMIC DNA]</scope>
    <source>
        <strain evidence="10">Exiguobacterium sp. 9Y</strain>
    </source>
</reference>
<dbReference type="Gene3D" id="3.30.160.70">
    <property type="entry name" value="Methylated DNA-protein cysteine methyltransferase domain"/>
    <property type="match status" value="1"/>
</dbReference>
<keyword evidence="7" id="KW-0234">DNA repair</keyword>
<keyword evidence="6" id="KW-0227">DNA damage</keyword>
<dbReference type="FunFam" id="1.10.10.10:FF:000214">
    <property type="entry name" value="Methylated-DNA--protein-cysteine methyltransferase"/>
    <property type="match status" value="1"/>
</dbReference>
<evidence type="ECO:0000313" key="10">
    <source>
        <dbReference type="EMBL" id="VWX33769.1"/>
    </source>
</evidence>
<dbReference type="InterPro" id="IPR036388">
    <property type="entry name" value="WH-like_DNA-bd_sf"/>
</dbReference>
<dbReference type="Gene3D" id="1.10.10.10">
    <property type="entry name" value="Winged helix-like DNA-binding domain superfamily/Winged helix DNA-binding domain"/>
    <property type="match status" value="1"/>
</dbReference>
<dbReference type="RefSeq" id="WP_159172833.1">
    <property type="nucleotide sequence ID" value="NZ_LR732308.1"/>
</dbReference>
<dbReference type="GO" id="GO:0003908">
    <property type="term" value="F:methylated-DNA-[protein]-cysteine S-methyltransferase activity"/>
    <property type="evidence" value="ECO:0007669"/>
    <property type="project" value="UniProtKB-EC"/>
</dbReference>
<dbReference type="PANTHER" id="PTHR10815">
    <property type="entry name" value="METHYLATED-DNA--PROTEIN-CYSTEINE METHYLTRANSFERASE"/>
    <property type="match status" value="1"/>
</dbReference>
<comment type="catalytic activity">
    <reaction evidence="1">
        <text>a 4-O-methyl-thymidine in DNA + L-cysteinyl-[protein] = a thymidine in DNA + S-methyl-L-cysteinyl-[protein]</text>
        <dbReference type="Rhea" id="RHEA:53428"/>
        <dbReference type="Rhea" id="RHEA-COMP:10131"/>
        <dbReference type="Rhea" id="RHEA-COMP:10132"/>
        <dbReference type="Rhea" id="RHEA-COMP:13555"/>
        <dbReference type="Rhea" id="RHEA-COMP:13556"/>
        <dbReference type="ChEBI" id="CHEBI:29950"/>
        <dbReference type="ChEBI" id="CHEBI:82612"/>
        <dbReference type="ChEBI" id="CHEBI:137386"/>
        <dbReference type="ChEBI" id="CHEBI:137387"/>
        <dbReference type="EC" id="2.1.1.63"/>
    </reaction>
</comment>
<evidence type="ECO:0000256" key="5">
    <source>
        <dbReference type="ARBA" id="ARBA00022679"/>
    </source>
</evidence>
<accession>A0A653I476</accession>
<proteinExistence type="inferred from homology"/>
<dbReference type="InterPro" id="IPR036631">
    <property type="entry name" value="MGMT_N_sf"/>
</dbReference>
<dbReference type="PROSITE" id="PS00374">
    <property type="entry name" value="MGMT"/>
    <property type="match status" value="1"/>
</dbReference>
<evidence type="ECO:0000256" key="7">
    <source>
        <dbReference type="ARBA" id="ARBA00023204"/>
    </source>
</evidence>
<dbReference type="EMBL" id="CABWKQ010000005">
    <property type="protein sequence ID" value="VWX33769.1"/>
    <property type="molecule type" value="Genomic_DNA"/>
</dbReference>
<evidence type="ECO:0000256" key="8">
    <source>
        <dbReference type="ARBA" id="ARBA00049348"/>
    </source>
</evidence>
<dbReference type="PANTHER" id="PTHR10815:SF12">
    <property type="entry name" value="METHYLATED-DNA--PROTEIN-CYSTEINE METHYLTRANSFERASE, INDUCIBLE"/>
    <property type="match status" value="1"/>
</dbReference>
<dbReference type="NCBIfam" id="TIGR00589">
    <property type="entry name" value="ogt"/>
    <property type="match status" value="1"/>
</dbReference>
<evidence type="ECO:0000256" key="3">
    <source>
        <dbReference type="ARBA" id="ARBA00011918"/>
    </source>
</evidence>
<dbReference type="Proteomes" id="UP000439752">
    <property type="component" value="Unassembled WGS sequence"/>
</dbReference>
<keyword evidence="5 10" id="KW-0808">Transferase</keyword>
<feature type="domain" description="Methylated-DNA-[protein]-cysteine S-methyltransferase DNA binding" evidence="9">
    <location>
        <begin position="85"/>
        <end position="164"/>
    </location>
</feature>
<comment type="similarity">
    <text evidence="2">Belongs to the MGMT family.</text>
</comment>
<evidence type="ECO:0000256" key="6">
    <source>
        <dbReference type="ARBA" id="ARBA00022763"/>
    </source>
</evidence>
<dbReference type="InterPro" id="IPR014048">
    <property type="entry name" value="MethylDNA_cys_MeTrfase_DNA-bd"/>
</dbReference>
<keyword evidence="11" id="KW-1185">Reference proteome</keyword>
<evidence type="ECO:0000256" key="4">
    <source>
        <dbReference type="ARBA" id="ARBA00022603"/>
    </source>
</evidence>
<dbReference type="InterPro" id="IPR001497">
    <property type="entry name" value="MethylDNA_cys_MeTrfase_AS"/>
</dbReference>
<dbReference type="GO" id="GO:0006281">
    <property type="term" value="P:DNA repair"/>
    <property type="evidence" value="ECO:0007669"/>
    <property type="project" value="UniProtKB-KW"/>
</dbReference>
<keyword evidence="4 10" id="KW-0489">Methyltransferase</keyword>
<comment type="catalytic activity">
    <reaction evidence="8">
        <text>a 6-O-methyl-2'-deoxyguanosine in DNA + L-cysteinyl-[protein] = S-methyl-L-cysteinyl-[protein] + a 2'-deoxyguanosine in DNA</text>
        <dbReference type="Rhea" id="RHEA:24000"/>
        <dbReference type="Rhea" id="RHEA-COMP:10131"/>
        <dbReference type="Rhea" id="RHEA-COMP:10132"/>
        <dbReference type="Rhea" id="RHEA-COMP:11367"/>
        <dbReference type="Rhea" id="RHEA-COMP:11368"/>
        <dbReference type="ChEBI" id="CHEBI:29950"/>
        <dbReference type="ChEBI" id="CHEBI:82612"/>
        <dbReference type="ChEBI" id="CHEBI:85445"/>
        <dbReference type="ChEBI" id="CHEBI:85448"/>
        <dbReference type="EC" id="2.1.1.63"/>
    </reaction>
</comment>
<dbReference type="CDD" id="cd06445">
    <property type="entry name" value="ATase"/>
    <property type="match status" value="1"/>
</dbReference>
<dbReference type="AlphaFoldDB" id="A0A653I476"/>
<gene>
    <name evidence="10" type="primary">adaB</name>
    <name evidence="10" type="ORF">EXIGUO9Y_130066</name>
</gene>
<evidence type="ECO:0000256" key="2">
    <source>
        <dbReference type="ARBA" id="ARBA00008711"/>
    </source>
</evidence>
<dbReference type="SUPFAM" id="SSF53155">
    <property type="entry name" value="Methylated DNA-protein cysteine methyltransferase domain"/>
    <property type="match status" value="1"/>
</dbReference>
<evidence type="ECO:0000259" key="9">
    <source>
        <dbReference type="Pfam" id="PF01035"/>
    </source>
</evidence>
<dbReference type="GO" id="GO:0032259">
    <property type="term" value="P:methylation"/>
    <property type="evidence" value="ECO:0007669"/>
    <property type="project" value="UniProtKB-KW"/>
</dbReference>
<dbReference type="EC" id="2.1.1.63" evidence="3"/>
<sequence>MELYFTKLEWEHHCFPIASTPDGLCYVGAFDEPSELFEDWKRKYLPRAEVLIDDSRINPYREQLLGYLQGEQTAFTLPLHPIGTPFQLDVWQALQAVPYGSTATYSEIAAAVARPRAIRAVGTAIGKNRLLLVIPCHRIVGKNGDLIGYWGGLNMKRRLLALEQEICPNSM</sequence>
<dbReference type="Pfam" id="PF01035">
    <property type="entry name" value="DNA_binding_1"/>
    <property type="match status" value="1"/>
</dbReference>
<organism evidence="10 11">
    <name type="scientific">Exiguobacterium oxidotolerans</name>
    <dbReference type="NCBI Taxonomy" id="223958"/>
    <lineage>
        <taxon>Bacteria</taxon>
        <taxon>Bacillati</taxon>
        <taxon>Bacillota</taxon>
        <taxon>Bacilli</taxon>
        <taxon>Bacillales</taxon>
        <taxon>Bacillales Family XII. Incertae Sedis</taxon>
        <taxon>Exiguobacterium</taxon>
    </lineage>
</organism>
<evidence type="ECO:0000313" key="11">
    <source>
        <dbReference type="Proteomes" id="UP000439752"/>
    </source>
</evidence>